<feature type="coiled-coil region" evidence="1">
    <location>
        <begin position="214"/>
        <end position="255"/>
    </location>
</feature>
<feature type="transmembrane region" description="Helical" evidence="3">
    <location>
        <begin position="42"/>
        <end position="61"/>
    </location>
</feature>
<dbReference type="eggNOG" id="COG4942">
    <property type="taxonomic scope" value="Bacteria"/>
</dbReference>
<dbReference type="EMBL" id="ACJN02000003">
    <property type="protein sequence ID" value="EFI33496.1"/>
    <property type="molecule type" value="Genomic_DNA"/>
</dbReference>
<keyword evidence="6" id="KW-1185">Reference proteome</keyword>
<dbReference type="InterPro" id="IPR016047">
    <property type="entry name" value="M23ase_b-sheet_dom"/>
</dbReference>
<dbReference type="Proteomes" id="UP000005496">
    <property type="component" value="Unassembled WGS sequence"/>
</dbReference>
<organism evidence="5 6">
    <name type="scientific">Desulfonatronospira thiodismutans ASO3-1</name>
    <dbReference type="NCBI Taxonomy" id="555779"/>
    <lineage>
        <taxon>Bacteria</taxon>
        <taxon>Pseudomonadati</taxon>
        <taxon>Thermodesulfobacteriota</taxon>
        <taxon>Desulfovibrionia</taxon>
        <taxon>Desulfovibrionales</taxon>
        <taxon>Desulfonatronovibrionaceae</taxon>
        <taxon>Desulfonatronospira</taxon>
    </lineage>
</organism>
<comment type="caution">
    <text evidence="5">The sequence shown here is derived from an EMBL/GenBank/DDBJ whole genome shotgun (WGS) entry which is preliminary data.</text>
</comment>
<feature type="domain" description="M23ase beta-sheet core" evidence="4">
    <location>
        <begin position="311"/>
        <end position="405"/>
    </location>
</feature>
<dbReference type="GO" id="GO:0004222">
    <property type="term" value="F:metalloendopeptidase activity"/>
    <property type="evidence" value="ECO:0007669"/>
    <property type="project" value="TreeGrafter"/>
</dbReference>
<evidence type="ECO:0000313" key="5">
    <source>
        <dbReference type="EMBL" id="EFI33496.1"/>
    </source>
</evidence>
<reference evidence="5" key="1">
    <citation type="submission" date="2010-05" db="EMBL/GenBank/DDBJ databases">
        <title>The draft genome of Desulfonatronospira thiodismutans ASO3-1.</title>
        <authorList>
            <consortium name="US DOE Joint Genome Institute (JGI-PGF)"/>
            <person name="Lucas S."/>
            <person name="Copeland A."/>
            <person name="Lapidus A."/>
            <person name="Cheng J.-F."/>
            <person name="Bruce D."/>
            <person name="Goodwin L."/>
            <person name="Pitluck S."/>
            <person name="Chertkov O."/>
            <person name="Brettin T."/>
            <person name="Detter J.C."/>
            <person name="Han C."/>
            <person name="Land M.L."/>
            <person name="Hauser L."/>
            <person name="Kyrpides N."/>
            <person name="Mikhailova N."/>
            <person name="Muyzer G."/>
            <person name="Woyke T."/>
        </authorList>
    </citation>
    <scope>NUCLEOTIDE SEQUENCE [LARGE SCALE GENOMIC DNA]</scope>
    <source>
        <strain evidence="5">ASO3-1</strain>
    </source>
</reference>
<dbReference type="Gene3D" id="2.70.70.10">
    <property type="entry name" value="Glucose Permease (Domain IIA)"/>
    <property type="match status" value="1"/>
</dbReference>
<keyword evidence="1" id="KW-0175">Coiled coil</keyword>
<evidence type="ECO:0000256" key="2">
    <source>
        <dbReference type="SAM" id="MobiDB-lite"/>
    </source>
</evidence>
<dbReference type="AlphaFoldDB" id="D6SS30"/>
<evidence type="ECO:0000313" key="6">
    <source>
        <dbReference type="Proteomes" id="UP000005496"/>
    </source>
</evidence>
<keyword evidence="3" id="KW-0472">Membrane</keyword>
<name>D6SS30_9BACT</name>
<dbReference type="OrthoDB" id="9784703at2"/>
<dbReference type="InterPro" id="IPR011055">
    <property type="entry name" value="Dup_hybrid_motif"/>
</dbReference>
<keyword evidence="3" id="KW-0812">Transmembrane</keyword>
<feature type="region of interest" description="Disordered" evidence="2">
    <location>
        <begin position="69"/>
        <end position="90"/>
    </location>
</feature>
<dbReference type="PANTHER" id="PTHR21666">
    <property type="entry name" value="PEPTIDASE-RELATED"/>
    <property type="match status" value="1"/>
</dbReference>
<evidence type="ECO:0000259" key="4">
    <source>
        <dbReference type="Pfam" id="PF01551"/>
    </source>
</evidence>
<sequence>MSAGIVFIVNTRVTTIYLLNKNLFPGVLNTIDKAPAGIKNTAGMLPGFSLLIILLLCFIMLPGPAPASHPEDIESEIESRREEVSEHKRTLDRLSTREREVYSRLAETEDRLDEISRDLQNQEEKLADLQAREARIFQEYQDLSRERDKTRSRARDIMADLWPIYIESRSQGLADMQDWAEMDRQVQWLRAIHQEMNITLARLHEQTRQITGRLADLQSAKEDFEDQLGDVNALKDRLLEKKLKFVRELQEIRAEKLAREEMVEEIMDVIESLNYRLKVVTEREFEELKGHLPWPASGEVKMSFSPSDSPPHNGKSISLEENAPVRAISWGKVVHNDTLRGFGRVVIIFHGDDYYSLYAYLSESTVAIGQDVEQGETIGKAGYYPEINTHGIYFELRLQQKPINPDDWLSKS</sequence>
<dbReference type="CDD" id="cd12797">
    <property type="entry name" value="M23_peptidase"/>
    <property type="match status" value="1"/>
</dbReference>
<accession>D6SS30</accession>
<protein>
    <submittedName>
        <fullName evidence="5">Peptidase M23</fullName>
    </submittedName>
</protein>
<gene>
    <name evidence="5" type="ORF">Dthio_PD0830</name>
</gene>
<evidence type="ECO:0000256" key="3">
    <source>
        <dbReference type="SAM" id="Phobius"/>
    </source>
</evidence>
<dbReference type="PANTHER" id="PTHR21666:SF270">
    <property type="entry name" value="MUREIN HYDROLASE ACTIVATOR ENVC"/>
    <property type="match status" value="1"/>
</dbReference>
<dbReference type="Pfam" id="PF01551">
    <property type="entry name" value="Peptidase_M23"/>
    <property type="match status" value="1"/>
</dbReference>
<evidence type="ECO:0000256" key="1">
    <source>
        <dbReference type="SAM" id="Coils"/>
    </source>
</evidence>
<dbReference type="InterPro" id="IPR050570">
    <property type="entry name" value="Cell_wall_metabolism_enzyme"/>
</dbReference>
<keyword evidence="3" id="KW-1133">Transmembrane helix</keyword>
<dbReference type="SUPFAM" id="SSF51261">
    <property type="entry name" value="Duplicated hybrid motif"/>
    <property type="match status" value="1"/>
</dbReference>
<proteinExistence type="predicted"/>